<accession>A0A6N8GRV0</accession>
<sequence length="216" mass="22644">MRTVSGVRNRILLTVLGLVLVLVGAWLVLVSTGAVSRAPGLGDLAPADGAALGDLLGPLGQVLLPVGTALVVLTLIGALWWLIHQIPTKDRPVDYRLHQDDDHGAVTIAPSVIATAVRTQCEELPGVKRASVDLSGSAREPELFLDLLLTPGASVERVLDQVYGTVVADLTQALEVELAHVAVRLDVSRAAAWDTRTAVQEARPRGTASPATARAA</sequence>
<name>A0A6N8GRV0_9MICC</name>
<evidence type="ECO:0000313" key="3">
    <source>
        <dbReference type="Proteomes" id="UP000436989"/>
    </source>
</evidence>
<dbReference type="RefSeq" id="WP_156270785.1">
    <property type="nucleotide sequence ID" value="NZ_WOGU01000024.1"/>
</dbReference>
<keyword evidence="1" id="KW-0812">Transmembrane</keyword>
<evidence type="ECO:0000256" key="1">
    <source>
        <dbReference type="SAM" id="Phobius"/>
    </source>
</evidence>
<keyword evidence="1" id="KW-0472">Membrane</keyword>
<comment type="caution">
    <text evidence="2">The sequence shown here is derived from an EMBL/GenBank/DDBJ whole genome shotgun (WGS) entry which is preliminary data.</text>
</comment>
<evidence type="ECO:0008006" key="4">
    <source>
        <dbReference type="Google" id="ProtNLM"/>
    </source>
</evidence>
<feature type="transmembrane region" description="Helical" evidence="1">
    <location>
        <begin position="61"/>
        <end position="83"/>
    </location>
</feature>
<keyword evidence="1" id="KW-1133">Transmembrane helix</keyword>
<evidence type="ECO:0000313" key="2">
    <source>
        <dbReference type="EMBL" id="MUN64912.1"/>
    </source>
</evidence>
<reference evidence="2 3" key="1">
    <citation type="submission" date="2019-12" db="EMBL/GenBank/DDBJ databases">
        <authorList>
            <person name="Shi Y."/>
        </authorList>
    </citation>
    <scope>NUCLEOTIDE SEQUENCE [LARGE SCALE GENOMIC DNA]</scope>
    <source>
        <strain evidence="2 3">JCM 17929</strain>
    </source>
</reference>
<protein>
    <recommendedName>
        <fullName evidence="4">Alkaline shock response membrane anchor protein AmaP</fullName>
    </recommendedName>
</protein>
<dbReference type="Proteomes" id="UP000436989">
    <property type="component" value="Unassembled WGS sequence"/>
</dbReference>
<proteinExistence type="predicted"/>
<dbReference type="EMBL" id="WOGU01000024">
    <property type="protein sequence ID" value="MUN64912.1"/>
    <property type="molecule type" value="Genomic_DNA"/>
</dbReference>
<gene>
    <name evidence="2" type="ORF">GMA12_17495</name>
</gene>
<keyword evidence="3" id="KW-1185">Reference proteome</keyword>
<dbReference type="AlphaFoldDB" id="A0A6N8GRV0"/>
<organism evidence="2 3">
    <name type="scientific">Kocuria sediminis</name>
    <dbReference type="NCBI Taxonomy" id="1038857"/>
    <lineage>
        <taxon>Bacteria</taxon>
        <taxon>Bacillati</taxon>
        <taxon>Actinomycetota</taxon>
        <taxon>Actinomycetes</taxon>
        <taxon>Micrococcales</taxon>
        <taxon>Micrococcaceae</taxon>
        <taxon>Kocuria</taxon>
    </lineage>
</organism>